<evidence type="ECO:0000256" key="3">
    <source>
        <dbReference type="ARBA" id="ARBA00022771"/>
    </source>
</evidence>
<organism evidence="6 7">
    <name type="scientific">Acipenser ruthenus</name>
    <name type="common">Sterlet sturgeon</name>
    <dbReference type="NCBI Taxonomy" id="7906"/>
    <lineage>
        <taxon>Eukaryota</taxon>
        <taxon>Metazoa</taxon>
        <taxon>Chordata</taxon>
        <taxon>Craniata</taxon>
        <taxon>Vertebrata</taxon>
        <taxon>Euteleostomi</taxon>
        <taxon>Actinopterygii</taxon>
        <taxon>Chondrostei</taxon>
        <taxon>Acipenseriformes</taxon>
        <taxon>Acipenseridae</taxon>
        <taxon>Acipenser</taxon>
    </lineage>
</organism>
<keyword evidence="7" id="KW-1185">Reference proteome</keyword>
<keyword evidence="2" id="KW-0479">Metal-binding</keyword>
<dbReference type="GO" id="GO:0008270">
    <property type="term" value="F:zinc ion binding"/>
    <property type="evidence" value="ECO:0007669"/>
    <property type="project" value="UniProtKB-KW"/>
</dbReference>
<evidence type="ECO:0000256" key="4">
    <source>
        <dbReference type="ARBA" id="ARBA00022833"/>
    </source>
</evidence>
<dbReference type="PANTHER" id="PTHR46481">
    <property type="entry name" value="ZINC FINGER BED DOMAIN-CONTAINING PROTEIN 4"/>
    <property type="match status" value="1"/>
</dbReference>
<gene>
    <name evidence="6" type="ORF">EOD39_6791</name>
</gene>
<dbReference type="GO" id="GO:0005634">
    <property type="term" value="C:nucleus"/>
    <property type="evidence" value="ECO:0007669"/>
    <property type="project" value="UniProtKB-SubCell"/>
</dbReference>
<proteinExistence type="predicted"/>
<keyword evidence="5" id="KW-0539">Nucleus</keyword>
<dbReference type="SUPFAM" id="SSF140996">
    <property type="entry name" value="Hermes dimerisation domain"/>
    <property type="match status" value="1"/>
</dbReference>
<keyword evidence="4" id="KW-0862">Zinc</keyword>
<dbReference type="Proteomes" id="UP000289886">
    <property type="component" value="Unassembled WGS sequence"/>
</dbReference>
<evidence type="ECO:0000256" key="2">
    <source>
        <dbReference type="ARBA" id="ARBA00022723"/>
    </source>
</evidence>
<keyword evidence="3" id="KW-0863">Zinc-finger</keyword>
<dbReference type="InterPro" id="IPR052035">
    <property type="entry name" value="ZnF_BED_domain_contain"/>
</dbReference>
<comment type="subcellular location">
    <subcellularLocation>
        <location evidence="1">Nucleus</location>
    </subcellularLocation>
</comment>
<sequence>MITLHLRHFSIVEDRGFRLLIDKLEPHYDIPHRTSFSASIIPDLFAKQQTRVKQTIHNDSHPALGMASDIWSSRANDSFISLTVHYLTEDFKMKRYLLDTPYFPEAHTVENILTKWDEVMEMFDVDGSKIKLFSVNDNARNIQAALKRIQNIVPAIPCFGHTLQLGINDAVKNVPGLSNNLQIE</sequence>
<dbReference type="AlphaFoldDB" id="A0A444U8Z5"/>
<dbReference type="SUPFAM" id="SSF53098">
    <property type="entry name" value="Ribonuclease H-like"/>
    <property type="match status" value="1"/>
</dbReference>
<evidence type="ECO:0000256" key="1">
    <source>
        <dbReference type="ARBA" id="ARBA00004123"/>
    </source>
</evidence>
<dbReference type="InterPro" id="IPR012337">
    <property type="entry name" value="RNaseH-like_sf"/>
</dbReference>
<accession>A0A444U8Z5</accession>
<reference evidence="6 7" key="1">
    <citation type="submission" date="2019-01" db="EMBL/GenBank/DDBJ databases">
        <title>Draft Genome and Complete Hox-Cluster Characterization of the Sterlet Sturgeon (Acipenser ruthenus).</title>
        <authorList>
            <person name="Wei Q."/>
        </authorList>
    </citation>
    <scope>NUCLEOTIDE SEQUENCE [LARGE SCALE GENOMIC DNA]</scope>
    <source>
        <strain evidence="6">WHYD16114868_AA</strain>
        <tissue evidence="6">Blood</tissue>
    </source>
</reference>
<protein>
    <submittedName>
        <fullName evidence="6">Zinc finger BED domain-containing protein 1</fullName>
    </submittedName>
</protein>
<dbReference type="EMBL" id="SCEB01215038">
    <property type="protein sequence ID" value="RXM31651.1"/>
    <property type="molecule type" value="Genomic_DNA"/>
</dbReference>
<evidence type="ECO:0000256" key="5">
    <source>
        <dbReference type="ARBA" id="ARBA00023242"/>
    </source>
</evidence>
<evidence type="ECO:0000313" key="6">
    <source>
        <dbReference type="EMBL" id="RXM31651.1"/>
    </source>
</evidence>
<comment type="caution">
    <text evidence="6">The sequence shown here is derived from an EMBL/GenBank/DDBJ whole genome shotgun (WGS) entry which is preliminary data.</text>
</comment>
<evidence type="ECO:0000313" key="7">
    <source>
        <dbReference type="Proteomes" id="UP000289886"/>
    </source>
</evidence>
<name>A0A444U8Z5_ACIRT</name>
<dbReference type="PANTHER" id="PTHR46481:SF10">
    <property type="entry name" value="ZINC FINGER BED DOMAIN-CONTAINING PROTEIN 39"/>
    <property type="match status" value="1"/>
</dbReference>